<feature type="compositionally biased region" description="Basic residues" evidence="1">
    <location>
        <begin position="1"/>
        <end position="10"/>
    </location>
</feature>
<organism evidence="2">
    <name type="scientific">Arion vulgaris</name>
    <dbReference type="NCBI Taxonomy" id="1028688"/>
    <lineage>
        <taxon>Eukaryota</taxon>
        <taxon>Metazoa</taxon>
        <taxon>Spiralia</taxon>
        <taxon>Lophotrochozoa</taxon>
        <taxon>Mollusca</taxon>
        <taxon>Gastropoda</taxon>
        <taxon>Heterobranchia</taxon>
        <taxon>Euthyneura</taxon>
        <taxon>Panpulmonata</taxon>
        <taxon>Eupulmonata</taxon>
        <taxon>Stylommatophora</taxon>
        <taxon>Helicina</taxon>
        <taxon>Arionoidea</taxon>
        <taxon>Arionidae</taxon>
        <taxon>Arion</taxon>
    </lineage>
</organism>
<evidence type="ECO:0000313" key="2">
    <source>
        <dbReference type="EMBL" id="CEK49610.1"/>
    </source>
</evidence>
<reference evidence="2" key="1">
    <citation type="submission" date="2014-12" db="EMBL/GenBank/DDBJ databases">
        <title>Insight into the proteome of Arion vulgaris.</title>
        <authorList>
            <person name="Aradska J."/>
            <person name="Bulat T."/>
            <person name="Smidak R."/>
            <person name="Sarate P."/>
            <person name="Gangsoo J."/>
            <person name="Sialana F."/>
            <person name="Bilban M."/>
            <person name="Lubec G."/>
        </authorList>
    </citation>
    <scope>NUCLEOTIDE SEQUENCE</scope>
    <source>
        <tissue evidence="2">Skin</tissue>
    </source>
</reference>
<proteinExistence type="predicted"/>
<sequence length="76" mass="8086">KNSHAGKSHTHSSSAAAKTGPPASQSEEHHDEESVIASTDDMVNSSDSIDTDSEKNTDYSTYYTYDDTGDSADDGE</sequence>
<gene>
    <name evidence="2" type="primary">ORF8326</name>
</gene>
<feature type="compositionally biased region" description="Low complexity" evidence="1">
    <location>
        <begin position="11"/>
        <end position="20"/>
    </location>
</feature>
<accession>A0A0B6Y259</accession>
<dbReference type="EMBL" id="HACG01002745">
    <property type="protein sequence ID" value="CEK49610.1"/>
    <property type="molecule type" value="Transcribed_RNA"/>
</dbReference>
<evidence type="ECO:0000256" key="1">
    <source>
        <dbReference type="SAM" id="MobiDB-lite"/>
    </source>
</evidence>
<protein>
    <submittedName>
        <fullName evidence="2">Uncharacterized protein</fullName>
    </submittedName>
</protein>
<feature type="compositionally biased region" description="Acidic residues" evidence="1">
    <location>
        <begin position="67"/>
        <end position="76"/>
    </location>
</feature>
<feature type="region of interest" description="Disordered" evidence="1">
    <location>
        <begin position="1"/>
        <end position="76"/>
    </location>
</feature>
<name>A0A0B6Y259_9EUPU</name>
<feature type="non-terminal residue" evidence="2">
    <location>
        <position position="1"/>
    </location>
</feature>
<dbReference type="AlphaFoldDB" id="A0A0B6Y259"/>